<dbReference type="Pfam" id="PF12951">
    <property type="entry name" value="PATR"/>
    <property type="match status" value="1"/>
</dbReference>
<evidence type="ECO:0000313" key="6">
    <source>
        <dbReference type="Proteomes" id="UP000003947"/>
    </source>
</evidence>
<feature type="compositionally biased region" description="Gly residues" evidence="2">
    <location>
        <begin position="113"/>
        <end position="122"/>
    </location>
</feature>
<feature type="compositionally biased region" description="Gly residues" evidence="2">
    <location>
        <begin position="59"/>
        <end position="78"/>
    </location>
</feature>
<feature type="chain" id="PRO_5003699408" evidence="3">
    <location>
        <begin position="22"/>
        <end position="924"/>
    </location>
</feature>
<organism evidence="5 6">
    <name type="scientific">Microvirga lotononidis</name>
    <dbReference type="NCBI Taxonomy" id="864069"/>
    <lineage>
        <taxon>Bacteria</taxon>
        <taxon>Pseudomonadati</taxon>
        <taxon>Pseudomonadota</taxon>
        <taxon>Alphaproteobacteria</taxon>
        <taxon>Hyphomicrobiales</taxon>
        <taxon>Methylobacteriaceae</taxon>
        <taxon>Microvirga</taxon>
    </lineage>
</organism>
<proteinExistence type="predicted"/>
<dbReference type="AlphaFoldDB" id="I4Z1P0"/>
<dbReference type="Pfam" id="PF03797">
    <property type="entry name" value="Autotransporter"/>
    <property type="match status" value="1"/>
</dbReference>
<dbReference type="HOGENOM" id="CLU_005887_4_1_5"/>
<dbReference type="EMBL" id="JH660640">
    <property type="protein sequence ID" value="EIM30132.1"/>
    <property type="molecule type" value="Genomic_DNA"/>
</dbReference>
<sequence precursor="true">MTTALVGIVILAATSPMSARADGGRGGAGDSAGKVSGGSGGSGSTGANGGIGAEWQAGADGGGGGGGGAAGGGKGGQPGTREGLPRNPSAGGAGGTAGSSRGANGVSSSDAYTGGGGGGGGAHAADVAAGPLPTRDLWGGRGGNGGDSMGAGGGGGGAGGFGAVVRSTAHVIVGHDYVGGSGGWGGRGDLGGAGGDGGVGLYLEGASNTVMVTRSGTVAGGSGGTGGDAFLWQAGDGGDGGAGIEASHTVITNQGTVLGGDAGYGAKGPRDPGINGIAGAGIAGADLSITNSGKISGGYNVGMTYGTAINFTGGTNTLTLMDGSVINGGVNLATGSLTVTNASGQTLQGGISGSGSLTKNGLGVLTLTGPSSFSGTTIIDEGRLAVDGSLSQSIITVSGGSLSGSGTVGGIAVQSGGMVAPGNSIGTLNVRGNVRFAPGSIYQVEINRSGQSDRIAATGTATLNGGTVHILPDQGRYSLSPYTILTAKQGVTGQFTDTKVEHQFAFLNPVLDYGPDAVTLTLLERKGEPNDNDKGGGLIFNSVAETRNQYRVADAVERLGFGDALFDTVLGTSEEGARQAFNALSGEAHASAATVAYGDAQLVQNAILHRLRQPMGSRPSLAQGSYSAAYAAARTGAGSQAVAVASISDPRRFALWGEGFGSWGRIGSNGNAAGLETATGGFILGAEATIDEAYRIGIAGGFTSTSFDIDGRLSSGTNDSVFGSIYGAAKWDAINVRLGTVLASHDMDVSRTFSFPGFSDQANASSAGSTLTAFGEIGYEFALSGVTVEPFVGASMMRLHTDGFREEGGPAALIGYGRTSELGTTMFGLRAGTRLSDELPFTLRGMAGWRHAFGDVEPAALLAFSGGASAFTVAGIPIDRNALVAEAGLDWQVNEDMTLGVSYSGQIGSRAQEHALKGDFTWRF</sequence>
<dbReference type="SMART" id="SM00869">
    <property type="entry name" value="Autotransporter"/>
    <property type="match status" value="1"/>
</dbReference>
<dbReference type="InterPro" id="IPR011050">
    <property type="entry name" value="Pectin_lyase_fold/virulence"/>
</dbReference>
<feature type="compositionally biased region" description="Gly residues" evidence="2">
    <location>
        <begin position="24"/>
        <end position="52"/>
    </location>
</feature>
<dbReference type="SUPFAM" id="SSF51126">
    <property type="entry name" value="Pectin lyase-like"/>
    <property type="match status" value="1"/>
</dbReference>
<evidence type="ECO:0000256" key="3">
    <source>
        <dbReference type="SAM" id="SignalP"/>
    </source>
</evidence>
<dbReference type="InterPro" id="IPR006315">
    <property type="entry name" value="OM_autotransptr_brl_dom"/>
</dbReference>
<keyword evidence="1 3" id="KW-0732">Signal</keyword>
<evidence type="ECO:0000256" key="2">
    <source>
        <dbReference type="SAM" id="MobiDB-lite"/>
    </source>
</evidence>
<dbReference type="RefSeq" id="WP_009490389.1">
    <property type="nucleotide sequence ID" value="NZ_CP141050.1"/>
</dbReference>
<dbReference type="InterPro" id="IPR013425">
    <property type="entry name" value="Autotrns_rpt"/>
</dbReference>
<dbReference type="PATRIC" id="fig|864069.3.peg.1611"/>
<dbReference type="InterPro" id="IPR005546">
    <property type="entry name" value="Autotransporte_beta"/>
</dbReference>
<dbReference type="PROSITE" id="PS51208">
    <property type="entry name" value="AUTOTRANSPORTER"/>
    <property type="match status" value="1"/>
</dbReference>
<dbReference type="Proteomes" id="UP000003947">
    <property type="component" value="Unassembled WGS sequence"/>
</dbReference>
<evidence type="ECO:0000259" key="4">
    <source>
        <dbReference type="PROSITE" id="PS51208"/>
    </source>
</evidence>
<protein>
    <submittedName>
        <fullName evidence="5">Outer membrane autotransporter barrel domain-containing protein</fullName>
    </submittedName>
</protein>
<name>I4Z1P0_9HYPH</name>
<reference evidence="5 6" key="1">
    <citation type="submission" date="2012-02" db="EMBL/GenBank/DDBJ databases">
        <title>Improved High-Quality Draft sequence of Microvirga sp. WSM3557.</title>
        <authorList>
            <consortium name="US DOE Joint Genome Institute"/>
            <person name="Lucas S."/>
            <person name="Han J."/>
            <person name="Lapidus A."/>
            <person name="Cheng J.-F."/>
            <person name="Goodwin L."/>
            <person name="Pitluck S."/>
            <person name="Peters L."/>
            <person name="Zhang X."/>
            <person name="Detter J.C."/>
            <person name="Han C."/>
            <person name="Tapia R."/>
            <person name="Land M."/>
            <person name="Hauser L."/>
            <person name="Kyrpides N."/>
            <person name="Ivanova N."/>
            <person name="Pagani I."/>
            <person name="Brau L."/>
            <person name="Yates R."/>
            <person name="O'Hara G."/>
            <person name="Rui T."/>
            <person name="Howieson J."/>
            <person name="Reeve W."/>
            <person name="Woyke T."/>
        </authorList>
    </citation>
    <scope>NUCLEOTIDE SEQUENCE [LARGE SCALE GENOMIC DNA]</scope>
    <source>
        <strain evidence="5 6">WSM3557</strain>
    </source>
</reference>
<evidence type="ECO:0000256" key="1">
    <source>
        <dbReference type="ARBA" id="ARBA00022729"/>
    </source>
</evidence>
<dbReference type="GO" id="GO:0019867">
    <property type="term" value="C:outer membrane"/>
    <property type="evidence" value="ECO:0007669"/>
    <property type="project" value="InterPro"/>
</dbReference>
<accession>I4Z1P0</accession>
<evidence type="ECO:0000313" key="5">
    <source>
        <dbReference type="EMBL" id="EIM30132.1"/>
    </source>
</evidence>
<dbReference type="InterPro" id="IPR036709">
    <property type="entry name" value="Autotransporte_beta_dom_sf"/>
</dbReference>
<dbReference type="eggNOG" id="COG4625">
    <property type="taxonomic scope" value="Bacteria"/>
</dbReference>
<dbReference type="SUPFAM" id="SSF103515">
    <property type="entry name" value="Autotransporter"/>
    <property type="match status" value="1"/>
</dbReference>
<keyword evidence="6" id="KW-1185">Reference proteome</keyword>
<gene>
    <name evidence="5" type="ORF">MicloDRAFT_00014530</name>
</gene>
<feature type="signal peptide" evidence="3">
    <location>
        <begin position="1"/>
        <end position="21"/>
    </location>
</feature>
<feature type="compositionally biased region" description="Gly residues" evidence="2">
    <location>
        <begin position="139"/>
        <end position="151"/>
    </location>
</feature>
<dbReference type="NCBIfam" id="TIGR01414">
    <property type="entry name" value="autotrans_barl"/>
    <property type="match status" value="1"/>
</dbReference>
<feature type="region of interest" description="Disordered" evidence="2">
    <location>
        <begin position="18"/>
        <end position="151"/>
    </location>
</feature>
<feature type="domain" description="Autotransporter" evidence="4">
    <location>
        <begin position="648"/>
        <end position="924"/>
    </location>
</feature>
<dbReference type="Gene3D" id="2.40.128.130">
    <property type="entry name" value="Autotransporter beta-domain"/>
    <property type="match status" value="1"/>
</dbReference>